<evidence type="ECO:0000256" key="1">
    <source>
        <dbReference type="SAM" id="SignalP"/>
    </source>
</evidence>
<evidence type="ECO:0000313" key="4">
    <source>
        <dbReference type="Proteomes" id="UP001203284"/>
    </source>
</evidence>
<protein>
    <submittedName>
        <fullName evidence="3">M23 family metallopeptidase</fullName>
    </submittedName>
</protein>
<comment type="caution">
    <text evidence="3">The sequence shown here is derived from an EMBL/GenBank/DDBJ whole genome shotgun (WGS) entry which is preliminary data.</text>
</comment>
<sequence>MSIARACRLILAPVARALKRSAPALVSGSAAMALTLSAAPATGQTLRPDEVLSSITLTPLAPPRPVKGSDGKVHLAYELYIGNPGKVFVTLSRLDILDPENKVLLSLADDGLKQRTHLPAGTGVRLSPGGTAIVFLDVALPADGPVPARLAARVDALRELAGADGRPAPVPADSPLPARYTFTGGAVATGRPAVSLAPPLRGSRWVAVNGCCDAVTSHRGAVMAVNGVLRAPERFAIDFVQLDADNRLFTGDGGRLGSYGYFGVPVHAVADGTVVNVYDEAPEQTPLGTPAGITPANIGGNIVVVDIGAGNFAFFAHLQPGSLKVKIGDRVTTGKVIGLLGNSGNSSAPHLHFHVTDGTSPLNADSLPYVFTRFESRGVMADDEAVMEAGTPARIAPGERAGPKTDVLPMDNEVIDFPDE</sequence>
<reference evidence="3 4" key="1">
    <citation type="submission" date="2022-04" db="EMBL/GenBank/DDBJ databases">
        <authorList>
            <person name="Grouzdev D.S."/>
            <person name="Pantiukh K.S."/>
            <person name="Krutkina M.S."/>
        </authorList>
    </citation>
    <scope>NUCLEOTIDE SEQUENCE [LARGE SCALE GENOMIC DNA]</scope>
    <source>
        <strain evidence="3 4">6x-1</strain>
    </source>
</reference>
<dbReference type="Pfam" id="PF01551">
    <property type="entry name" value="Peptidase_M23"/>
    <property type="match status" value="1"/>
</dbReference>
<feature type="domain" description="M23ase beta-sheet core" evidence="2">
    <location>
        <begin position="263"/>
        <end position="363"/>
    </location>
</feature>
<dbReference type="Gene3D" id="2.70.70.10">
    <property type="entry name" value="Glucose Permease (Domain IIA)"/>
    <property type="match status" value="1"/>
</dbReference>
<feature type="signal peptide" evidence="1">
    <location>
        <begin position="1"/>
        <end position="38"/>
    </location>
</feature>
<organism evidence="3 4">
    <name type="scientific">Ancylobacter crimeensis</name>
    <dbReference type="NCBI Taxonomy" id="2579147"/>
    <lineage>
        <taxon>Bacteria</taxon>
        <taxon>Pseudomonadati</taxon>
        <taxon>Pseudomonadota</taxon>
        <taxon>Alphaproteobacteria</taxon>
        <taxon>Hyphomicrobiales</taxon>
        <taxon>Xanthobacteraceae</taxon>
        <taxon>Ancylobacter</taxon>
    </lineage>
</organism>
<dbReference type="Proteomes" id="UP001203284">
    <property type="component" value="Unassembled WGS sequence"/>
</dbReference>
<gene>
    <name evidence="3" type="ORF">MWN34_04775</name>
</gene>
<dbReference type="EMBL" id="JALKCH010000003">
    <property type="protein sequence ID" value="MCK0196221.1"/>
    <property type="molecule type" value="Genomic_DNA"/>
</dbReference>
<proteinExistence type="predicted"/>
<feature type="chain" id="PRO_5045091145" evidence="1">
    <location>
        <begin position="39"/>
        <end position="420"/>
    </location>
</feature>
<dbReference type="SUPFAM" id="SSF51261">
    <property type="entry name" value="Duplicated hybrid motif"/>
    <property type="match status" value="1"/>
</dbReference>
<dbReference type="PANTHER" id="PTHR21666">
    <property type="entry name" value="PEPTIDASE-RELATED"/>
    <property type="match status" value="1"/>
</dbReference>
<dbReference type="InterPro" id="IPR011055">
    <property type="entry name" value="Dup_hybrid_motif"/>
</dbReference>
<evidence type="ECO:0000313" key="3">
    <source>
        <dbReference type="EMBL" id="MCK0196221.1"/>
    </source>
</evidence>
<dbReference type="PANTHER" id="PTHR21666:SF270">
    <property type="entry name" value="MUREIN HYDROLASE ACTIVATOR ENVC"/>
    <property type="match status" value="1"/>
</dbReference>
<dbReference type="InterPro" id="IPR050570">
    <property type="entry name" value="Cell_wall_metabolism_enzyme"/>
</dbReference>
<accession>A0ABT0D8E9</accession>
<dbReference type="InterPro" id="IPR016047">
    <property type="entry name" value="M23ase_b-sheet_dom"/>
</dbReference>
<keyword evidence="4" id="KW-1185">Reference proteome</keyword>
<dbReference type="CDD" id="cd12797">
    <property type="entry name" value="M23_peptidase"/>
    <property type="match status" value="1"/>
</dbReference>
<dbReference type="RefSeq" id="WP_247027117.1">
    <property type="nucleotide sequence ID" value="NZ_JALKCH010000003.1"/>
</dbReference>
<evidence type="ECO:0000259" key="2">
    <source>
        <dbReference type="Pfam" id="PF01551"/>
    </source>
</evidence>
<name>A0ABT0D8E9_9HYPH</name>
<keyword evidence="1" id="KW-0732">Signal</keyword>